<evidence type="ECO:0000256" key="4">
    <source>
        <dbReference type="ARBA" id="ARBA00022840"/>
    </source>
</evidence>
<dbReference type="EMBL" id="JANIBL010000004">
    <property type="protein sequence ID" value="MCQ8116253.1"/>
    <property type="molecule type" value="Genomic_DNA"/>
</dbReference>
<keyword evidence="2" id="KW-0813">Transport</keyword>
<dbReference type="InterPro" id="IPR017871">
    <property type="entry name" value="ABC_transporter-like_CS"/>
</dbReference>
<dbReference type="PANTHER" id="PTHR42798:SF2">
    <property type="entry name" value="ABC TRANSPORTER ATP-BINDING PROTEIN MG467-RELATED"/>
    <property type="match status" value="1"/>
</dbReference>
<dbReference type="SUPFAM" id="SSF52540">
    <property type="entry name" value="P-loop containing nucleoside triphosphate hydrolases"/>
    <property type="match status" value="1"/>
</dbReference>
<dbReference type="GO" id="GO:0005524">
    <property type="term" value="F:ATP binding"/>
    <property type="evidence" value="ECO:0007669"/>
    <property type="project" value="UniProtKB-KW"/>
</dbReference>
<evidence type="ECO:0000313" key="7">
    <source>
        <dbReference type="Proteomes" id="UP001524570"/>
    </source>
</evidence>
<gene>
    <name evidence="6" type="ORF">NP589_02370</name>
</gene>
<sequence length="223" mass="24367">MIQLSGIRREFQVGEQIVQALNGIDLTIGRGEYVSVMGPSGSGKSTLLNIVALLDQPTSGQYLLNGTDVTRQSDDELARVRRDNIGFVFQFFHLIPRLTAAENIEMPMILAGIGSKQRQQRVLQALASVNLLDRAEHKPNQLSGGQLQRIAIARAMIMQPGILLADEPTGNLDSKSGQDIIELLENLNRQGVTLIIITHDQNIGGRAKRQLRIVDGRLAVGSV</sequence>
<keyword evidence="3" id="KW-0547">Nucleotide-binding</keyword>
<dbReference type="Gene3D" id="3.40.50.300">
    <property type="entry name" value="P-loop containing nucleotide triphosphate hydrolases"/>
    <property type="match status" value="1"/>
</dbReference>
<dbReference type="PROSITE" id="PS00211">
    <property type="entry name" value="ABC_TRANSPORTER_1"/>
    <property type="match status" value="1"/>
</dbReference>
<dbReference type="PANTHER" id="PTHR42798">
    <property type="entry name" value="LIPOPROTEIN-RELEASING SYSTEM ATP-BINDING PROTEIN LOLD"/>
    <property type="match status" value="1"/>
</dbReference>
<organism evidence="6 7">
    <name type="scientific">Methylomonas rosea</name>
    <dbReference type="NCBI Taxonomy" id="2952227"/>
    <lineage>
        <taxon>Bacteria</taxon>
        <taxon>Pseudomonadati</taxon>
        <taxon>Pseudomonadota</taxon>
        <taxon>Gammaproteobacteria</taxon>
        <taxon>Methylococcales</taxon>
        <taxon>Methylococcaceae</taxon>
        <taxon>Methylomonas</taxon>
    </lineage>
</organism>
<dbReference type="SMART" id="SM00382">
    <property type="entry name" value="AAA"/>
    <property type="match status" value="1"/>
</dbReference>
<dbReference type="Pfam" id="PF00005">
    <property type="entry name" value="ABC_tran"/>
    <property type="match status" value="1"/>
</dbReference>
<protein>
    <submittedName>
        <fullName evidence="6">ABC transporter ATP-binding protein</fullName>
    </submittedName>
</protein>
<dbReference type="InterPro" id="IPR003593">
    <property type="entry name" value="AAA+_ATPase"/>
</dbReference>
<dbReference type="CDD" id="cd03255">
    <property type="entry name" value="ABC_MJ0796_LolCDE_FtsE"/>
    <property type="match status" value="1"/>
</dbReference>
<dbReference type="RefSeq" id="WP_256605511.1">
    <property type="nucleotide sequence ID" value="NZ_JANIBL010000004.1"/>
</dbReference>
<comment type="caution">
    <text evidence="6">The sequence shown here is derived from an EMBL/GenBank/DDBJ whole genome shotgun (WGS) entry which is preliminary data.</text>
</comment>
<evidence type="ECO:0000256" key="2">
    <source>
        <dbReference type="ARBA" id="ARBA00022448"/>
    </source>
</evidence>
<dbReference type="Proteomes" id="UP001524570">
    <property type="component" value="Unassembled WGS sequence"/>
</dbReference>
<evidence type="ECO:0000259" key="5">
    <source>
        <dbReference type="PROSITE" id="PS50893"/>
    </source>
</evidence>
<accession>A0ABT1TQE1</accession>
<name>A0ABT1TQE1_9GAMM</name>
<reference evidence="6 7" key="1">
    <citation type="submission" date="2022-07" db="EMBL/GenBank/DDBJ databases">
        <title>Methylomonas rivi sp. nov., Methylomonas rosea sp. nov., Methylomonas aureus sp. nov. and Methylomonas subterranea sp. nov., four novel methanotrophs isolated from a freshwater creek and the deep terrestrial subsurface.</title>
        <authorList>
            <person name="Abin C."/>
            <person name="Sankaranarayanan K."/>
            <person name="Garner C."/>
            <person name="Sindelar R."/>
            <person name="Kotary K."/>
            <person name="Garner R."/>
            <person name="Barclay S."/>
            <person name="Lawson P."/>
            <person name="Krumholz L."/>
        </authorList>
    </citation>
    <scope>NUCLEOTIDE SEQUENCE [LARGE SCALE GENOMIC DNA]</scope>
    <source>
        <strain evidence="6 7">WSC-7</strain>
    </source>
</reference>
<proteinExistence type="inferred from homology"/>
<dbReference type="InterPro" id="IPR017911">
    <property type="entry name" value="MacB-like_ATP-bd"/>
</dbReference>
<feature type="domain" description="ABC transporter" evidence="5">
    <location>
        <begin position="2"/>
        <end position="223"/>
    </location>
</feature>
<dbReference type="PROSITE" id="PS50893">
    <property type="entry name" value="ABC_TRANSPORTER_2"/>
    <property type="match status" value="1"/>
</dbReference>
<evidence type="ECO:0000313" key="6">
    <source>
        <dbReference type="EMBL" id="MCQ8116253.1"/>
    </source>
</evidence>
<dbReference type="InterPro" id="IPR027417">
    <property type="entry name" value="P-loop_NTPase"/>
</dbReference>
<dbReference type="InterPro" id="IPR003439">
    <property type="entry name" value="ABC_transporter-like_ATP-bd"/>
</dbReference>
<keyword evidence="7" id="KW-1185">Reference proteome</keyword>
<keyword evidence="4 6" id="KW-0067">ATP-binding</keyword>
<evidence type="ECO:0000256" key="1">
    <source>
        <dbReference type="ARBA" id="ARBA00005417"/>
    </source>
</evidence>
<evidence type="ECO:0000256" key="3">
    <source>
        <dbReference type="ARBA" id="ARBA00022741"/>
    </source>
</evidence>
<comment type="similarity">
    <text evidence="1">Belongs to the ABC transporter superfamily.</text>
</comment>